<feature type="domain" description="Lipocalin/cytosolic fatty-acid binding" evidence="3">
    <location>
        <begin position="11"/>
        <end position="119"/>
    </location>
</feature>
<dbReference type="Proteomes" id="UP000694844">
    <property type="component" value="Chromosome 5"/>
</dbReference>
<reference evidence="5" key="1">
    <citation type="submission" date="2025-08" db="UniProtKB">
        <authorList>
            <consortium name="RefSeq"/>
        </authorList>
    </citation>
    <scope>IDENTIFICATION</scope>
    <source>
        <tissue evidence="5">Whole sample</tissue>
    </source>
</reference>
<dbReference type="PRINTS" id="PR00178">
    <property type="entry name" value="FATTYACIDBP"/>
</dbReference>
<dbReference type="InterPro" id="IPR000566">
    <property type="entry name" value="Lipocln_cytosolic_FA-bd_dom"/>
</dbReference>
<evidence type="ECO:0000259" key="3">
    <source>
        <dbReference type="Pfam" id="PF00061"/>
    </source>
</evidence>
<evidence type="ECO:0000256" key="1">
    <source>
        <dbReference type="ARBA" id="ARBA00008390"/>
    </source>
</evidence>
<comment type="similarity">
    <text evidence="1">Belongs to the calycin superfamily. Fatty-acid binding protein (FABP) family.</text>
</comment>
<dbReference type="OrthoDB" id="354351at2759"/>
<dbReference type="CDD" id="cd00742">
    <property type="entry name" value="FABP"/>
    <property type="match status" value="1"/>
</dbReference>
<dbReference type="GO" id="GO:0008289">
    <property type="term" value="F:lipid binding"/>
    <property type="evidence" value="ECO:0007669"/>
    <property type="project" value="UniProtKB-KW"/>
</dbReference>
<proteinExistence type="inferred from homology"/>
<accession>A0A8B8EQM6</accession>
<dbReference type="SUPFAM" id="SSF50814">
    <property type="entry name" value="Lipocalins"/>
    <property type="match status" value="1"/>
</dbReference>
<organism evidence="4 5">
    <name type="scientific">Crassostrea virginica</name>
    <name type="common">Eastern oyster</name>
    <dbReference type="NCBI Taxonomy" id="6565"/>
    <lineage>
        <taxon>Eukaryota</taxon>
        <taxon>Metazoa</taxon>
        <taxon>Spiralia</taxon>
        <taxon>Lophotrochozoa</taxon>
        <taxon>Mollusca</taxon>
        <taxon>Bivalvia</taxon>
        <taxon>Autobranchia</taxon>
        <taxon>Pteriomorphia</taxon>
        <taxon>Ostreida</taxon>
        <taxon>Ostreoidea</taxon>
        <taxon>Ostreidae</taxon>
        <taxon>Crassostrea</taxon>
    </lineage>
</organism>
<dbReference type="AlphaFoldDB" id="A0A8B8EQM6"/>
<evidence type="ECO:0000256" key="2">
    <source>
        <dbReference type="ARBA" id="ARBA00023121"/>
    </source>
</evidence>
<keyword evidence="2" id="KW-0446">Lipid-binding</keyword>
<dbReference type="InterPro" id="IPR012674">
    <property type="entry name" value="Calycin"/>
</dbReference>
<gene>
    <name evidence="5" type="primary">LOC111135997</name>
</gene>
<dbReference type="GeneID" id="111135997"/>
<name>A0A8B8EQM6_CRAVI</name>
<dbReference type="RefSeq" id="XP_022342244.1">
    <property type="nucleotide sequence ID" value="XM_022486536.1"/>
</dbReference>
<keyword evidence="4" id="KW-1185">Reference proteome</keyword>
<sequence length="143" mass="16496">MALEEIKEKFVGVWKLDRSENFQEFLQEVGVGLPLRKMTSLAKPEMTISIENDNKIKIVMKTGFFTQEDCFHLDEEFLKEMQGTLMKATASYEDGMIKMTNTPVDPTSKIKQQIVHRERVGNEIILTLFTGNVVCKRYMKKIG</sequence>
<dbReference type="KEGG" id="cvn:111135997"/>
<evidence type="ECO:0000313" key="5">
    <source>
        <dbReference type="RefSeq" id="XP_022342244.1"/>
    </source>
</evidence>
<dbReference type="PANTHER" id="PTHR11955">
    <property type="entry name" value="FATTY ACID BINDING PROTEIN"/>
    <property type="match status" value="1"/>
</dbReference>
<dbReference type="Gene3D" id="2.40.128.20">
    <property type="match status" value="1"/>
</dbReference>
<protein>
    <submittedName>
        <fullName evidence="5">Fatty acid-binding protein homolog 5-like</fullName>
    </submittedName>
</protein>
<dbReference type="InterPro" id="IPR000463">
    <property type="entry name" value="Fatty_acid-bd"/>
</dbReference>
<dbReference type="Pfam" id="PF00061">
    <property type="entry name" value="Lipocalin"/>
    <property type="match status" value="1"/>
</dbReference>
<dbReference type="InterPro" id="IPR031259">
    <property type="entry name" value="ILBP"/>
</dbReference>
<evidence type="ECO:0000313" key="4">
    <source>
        <dbReference type="Proteomes" id="UP000694844"/>
    </source>
</evidence>